<comment type="caution">
    <text evidence="5">The sequence shown here is derived from an EMBL/GenBank/DDBJ whole genome shotgun (WGS) entry which is preliminary data.</text>
</comment>
<dbReference type="Proteomes" id="UP000187203">
    <property type="component" value="Unassembled WGS sequence"/>
</dbReference>
<evidence type="ECO:0000256" key="1">
    <source>
        <dbReference type="ARBA" id="ARBA00005771"/>
    </source>
</evidence>
<dbReference type="Gene3D" id="3.40.50.300">
    <property type="entry name" value="P-loop containing nucleotide triphosphate hydrolases"/>
    <property type="match status" value="1"/>
</dbReference>
<dbReference type="InterPro" id="IPR000863">
    <property type="entry name" value="Sulfotransferase_dom"/>
</dbReference>
<evidence type="ECO:0000259" key="4">
    <source>
        <dbReference type="Pfam" id="PF00685"/>
    </source>
</evidence>
<dbReference type="GO" id="GO:0008146">
    <property type="term" value="F:sulfotransferase activity"/>
    <property type="evidence" value="ECO:0007669"/>
    <property type="project" value="InterPro"/>
</dbReference>
<keyword evidence="2 3" id="KW-0808">Transferase</keyword>
<evidence type="ECO:0000313" key="5">
    <source>
        <dbReference type="EMBL" id="OMO72981.1"/>
    </source>
</evidence>
<dbReference type="AlphaFoldDB" id="A0A1R3HS26"/>
<dbReference type="PANTHER" id="PTHR11783">
    <property type="entry name" value="SULFOTRANSFERASE SULT"/>
    <property type="match status" value="1"/>
</dbReference>
<keyword evidence="6" id="KW-1185">Reference proteome</keyword>
<gene>
    <name evidence="5" type="ORF">COLO4_27322</name>
</gene>
<dbReference type="InterPro" id="IPR027417">
    <property type="entry name" value="P-loop_NTPase"/>
</dbReference>
<evidence type="ECO:0000313" key="6">
    <source>
        <dbReference type="Proteomes" id="UP000187203"/>
    </source>
</evidence>
<reference evidence="6" key="1">
    <citation type="submission" date="2013-09" db="EMBL/GenBank/DDBJ databases">
        <title>Corchorus olitorius genome sequencing.</title>
        <authorList>
            <person name="Alam M."/>
            <person name="Haque M.S."/>
            <person name="Islam M.S."/>
            <person name="Emdad E.M."/>
            <person name="Islam M.M."/>
            <person name="Ahmed B."/>
            <person name="Halim A."/>
            <person name="Hossen Q.M.M."/>
            <person name="Hossain M.Z."/>
            <person name="Ahmed R."/>
            <person name="Khan M.M."/>
            <person name="Islam R."/>
            <person name="Rashid M.M."/>
            <person name="Khan S.A."/>
            <person name="Rahman M.S."/>
            <person name="Alam M."/>
            <person name="Yahiya A.S."/>
            <person name="Khan M.S."/>
            <person name="Azam M.S."/>
            <person name="Haque T."/>
            <person name="Lashkar M.Z.H."/>
            <person name="Akhand A.I."/>
            <person name="Morshed G."/>
            <person name="Roy S."/>
            <person name="Uddin K.S."/>
            <person name="Rabeya T."/>
            <person name="Hossain A.S."/>
            <person name="Chowdhury A."/>
            <person name="Snigdha A.R."/>
            <person name="Mortoza M.S."/>
            <person name="Matin S.A."/>
            <person name="Hoque S.M.E."/>
            <person name="Islam M.K."/>
            <person name="Roy D.K."/>
            <person name="Haider R."/>
            <person name="Moosa M.M."/>
            <person name="Elias S.M."/>
            <person name="Hasan A.M."/>
            <person name="Jahan S."/>
            <person name="Shafiuddin M."/>
            <person name="Mahmood N."/>
            <person name="Shommy N.S."/>
        </authorList>
    </citation>
    <scope>NUCLEOTIDE SEQUENCE [LARGE SCALE GENOMIC DNA]</scope>
    <source>
        <strain evidence="6">cv. O-4</strain>
    </source>
</reference>
<dbReference type="Pfam" id="PF00685">
    <property type="entry name" value="Sulfotransfer_1"/>
    <property type="match status" value="1"/>
</dbReference>
<evidence type="ECO:0000256" key="2">
    <source>
        <dbReference type="ARBA" id="ARBA00022679"/>
    </source>
</evidence>
<dbReference type="SUPFAM" id="SSF52540">
    <property type="entry name" value="P-loop containing nucleoside triphosphate hydrolases"/>
    <property type="match status" value="1"/>
</dbReference>
<evidence type="ECO:0000256" key="3">
    <source>
        <dbReference type="RuleBase" id="RU361155"/>
    </source>
</evidence>
<dbReference type="OrthoDB" id="205623at2759"/>
<proteinExistence type="inferred from homology"/>
<accession>A0A1R3HS26</accession>
<feature type="domain" description="Sulfotransferase" evidence="4">
    <location>
        <begin position="63"/>
        <end position="325"/>
    </location>
</feature>
<dbReference type="EMBL" id="AWUE01019531">
    <property type="protein sequence ID" value="OMO72981.1"/>
    <property type="molecule type" value="Genomic_DNA"/>
</dbReference>
<comment type="similarity">
    <text evidence="1 3">Belongs to the sulfotransferase 1 family.</text>
</comment>
<name>A0A1R3HS26_9ROSI</name>
<sequence length="335" mass="38199">MATSKAVDVRAKDIEKLEEMLARLPKGKNWAGGEELIQYQGFWLPKEMAKGVMLIHGHLKPRPTDVILSTYPKCGTTWLKALAFAIINRSSHHDFQNHPLLTSNPHDLLLPLIERYINSVDIETLPSPRVCPSHLALSLFPNSMAAASSPCRFVYICRNPKDTFVSMWHFMNKLRRLKQVPPLSLEDALDSFSKGVSFCGPYWDHVLGYWKASLESPNNVLFLKYEDLKREPSVYVRKLAEFLDLPFSEEEENEGIVEKIVNLCSFENLSNLYVNKNNNINIKAAGVNTSHFFRKGQVGDWINHLSPEMANAMDQITQEKFRGTGLNFDSFPHYS</sequence>
<dbReference type="EC" id="2.8.2.-" evidence="3"/>
<organism evidence="5 6">
    <name type="scientific">Corchorus olitorius</name>
    <dbReference type="NCBI Taxonomy" id="93759"/>
    <lineage>
        <taxon>Eukaryota</taxon>
        <taxon>Viridiplantae</taxon>
        <taxon>Streptophyta</taxon>
        <taxon>Embryophyta</taxon>
        <taxon>Tracheophyta</taxon>
        <taxon>Spermatophyta</taxon>
        <taxon>Magnoliopsida</taxon>
        <taxon>eudicotyledons</taxon>
        <taxon>Gunneridae</taxon>
        <taxon>Pentapetalae</taxon>
        <taxon>rosids</taxon>
        <taxon>malvids</taxon>
        <taxon>Malvales</taxon>
        <taxon>Malvaceae</taxon>
        <taxon>Grewioideae</taxon>
        <taxon>Apeibeae</taxon>
        <taxon>Corchorus</taxon>
    </lineage>
</organism>
<protein>
    <recommendedName>
        <fullName evidence="3">Sulfotransferase</fullName>
        <ecNumber evidence="3">2.8.2.-</ecNumber>
    </recommendedName>
</protein>